<gene>
    <name evidence="1" type="ORF">DW2_04900</name>
</gene>
<dbReference type="RefSeq" id="WP_038144212.1">
    <property type="nucleotide sequence ID" value="NZ_AQRC01000003.1"/>
</dbReference>
<dbReference type="AlphaFoldDB" id="A0A085TYZ2"/>
<dbReference type="OrthoDB" id="7869401at2"/>
<protein>
    <submittedName>
        <fullName evidence="1">Uncharacterized protein</fullName>
    </submittedName>
</protein>
<reference evidence="1 2" key="2">
    <citation type="journal article" date="2015" name="Antonie Van Leeuwenhoek">
        <title>Thioclava indica sp. nov., isolated from surface seawater of the Indian Ocean.</title>
        <authorList>
            <person name="Liu Y."/>
            <person name="Lai Q."/>
            <person name="Du J."/>
            <person name="Xu H."/>
            <person name="Jiang L."/>
            <person name="Shao Z."/>
        </authorList>
    </citation>
    <scope>NUCLEOTIDE SEQUENCE [LARGE SCALE GENOMIC DNA]</scope>
    <source>
        <strain evidence="1 2">13D2W-2</strain>
    </source>
</reference>
<dbReference type="STRING" id="1317124.DW2_04900"/>
<proteinExistence type="predicted"/>
<dbReference type="EMBL" id="AQRC01000003">
    <property type="protein sequence ID" value="KFE35939.1"/>
    <property type="molecule type" value="Genomic_DNA"/>
</dbReference>
<dbReference type="PATRIC" id="fig|1317124.6.peg.998"/>
<keyword evidence="2" id="KW-1185">Reference proteome</keyword>
<dbReference type="eggNOG" id="ENOG5033H7W">
    <property type="taxonomic scope" value="Bacteria"/>
</dbReference>
<evidence type="ECO:0000313" key="2">
    <source>
        <dbReference type="Proteomes" id="UP000028607"/>
    </source>
</evidence>
<reference evidence="2" key="1">
    <citation type="submission" date="2013-04" db="EMBL/GenBank/DDBJ databases">
        <title>Thioclava sp. 13D2W-2 Genome Sequencing.</title>
        <authorList>
            <person name="Lai Q."/>
            <person name="Li G."/>
            <person name="Shao Z."/>
        </authorList>
    </citation>
    <scope>NUCLEOTIDE SEQUENCE [LARGE SCALE GENOMIC DNA]</scope>
    <source>
        <strain evidence="2">13D2W-2</strain>
    </source>
</reference>
<sequence>MTSLAIRGGTSNFTVRTYSTKGSYQEVKGVPCTFKADGFHAEFTTPAVVVTPDMGPRTPVASISCVYQGEKVFRIVQPINDTTTKIDQNAAAAGAGAGLIGVIVTGISSSSQRARRDATLDVYGYPDQALQFKGARK</sequence>
<name>A0A085TYZ2_9RHOB</name>
<accession>A0A085TYZ2</accession>
<organism evidence="1 2">
    <name type="scientific">Thioclava atlantica</name>
    <dbReference type="NCBI Taxonomy" id="1317124"/>
    <lineage>
        <taxon>Bacteria</taxon>
        <taxon>Pseudomonadati</taxon>
        <taxon>Pseudomonadota</taxon>
        <taxon>Alphaproteobacteria</taxon>
        <taxon>Rhodobacterales</taxon>
        <taxon>Paracoccaceae</taxon>
        <taxon>Thioclava</taxon>
    </lineage>
</organism>
<evidence type="ECO:0000313" key="1">
    <source>
        <dbReference type="EMBL" id="KFE35939.1"/>
    </source>
</evidence>
<comment type="caution">
    <text evidence="1">The sequence shown here is derived from an EMBL/GenBank/DDBJ whole genome shotgun (WGS) entry which is preliminary data.</text>
</comment>
<dbReference type="Proteomes" id="UP000028607">
    <property type="component" value="Unassembled WGS sequence"/>
</dbReference>